<accession>A0A6N9T3S0</accession>
<dbReference type="InterPro" id="IPR010985">
    <property type="entry name" value="Ribbon_hlx_hlx"/>
</dbReference>
<proteinExistence type="predicted"/>
<evidence type="ECO:0000313" key="2">
    <source>
        <dbReference type="EMBL" id="NDW04469.1"/>
    </source>
</evidence>
<dbReference type="GO" id="GO:0006355">
    <property type="term" value="P:regulation of DNA-templated transcription"/>
    <property type="evidence" value="ECO:0007669"/>
    <property type="project" value="InterPro"/>
</dbReference>
<dbReference type="AlphaFoldDB" id="A0A6N9T3S0"/>
<dbReference type="Pfam" id="PF22513">
    <property type="entry name" value="FitA-like_RHH"/>
    <property type="match status" value="1"/>
</dbReference>
<name>A0A6N9T3S0_9HYPH</name>
<keyword evidence="3" id="KW-1185">Reference proteome</keyword>
<organism evidence="2 3">
    <name type="scientific">Jiella pacifica</name>
    <dbReference type="NCBI Taxonomy" id="2696469"/>
    <lineage>
        <taxon>Bacteria</taxon>
        <taxon>Pseudomonadati</taxon>
        <taxon>Pseudomonadota</taxon>
        <taxon>Alphaproteobacteria</taxon>
        <taxon>Hyphomicrobiales</taxon>
        <taxon>Aurantimonadaceae</taxon>
        <taxon>Jiella</taxon>
    </lineage>
</organism>
<evidence type="ECO:0000313" key="3">
    <source>
        <dbReference type="Proteomes" id="UP000469011"/>
    </source>
</evidence>
<evidence type="ECO:0000259" key="1">
    <source>
        <dbReference type="Pfam" id="PF22513"/>
    </source>
</evidence>
<protein>
    <recommendedName>
        <fullName evidence="1">Antitoxin FitA-like ribbon-helix-helix domain-containing protein</fullName>
    </recommendedName>
</protein>
<dbReference type="SUPFAM" id="SSF47598">
    <property type="entry name" value="Ribbon-helix-helix"/>
    <property type="match status" value="1"/>
</dbReference>
<gene>
    <name evidence="2" type="ORF">GTK09_08490</name>
</gene>
<sequence>MASLTIDDLDDAALERLEAMARNHNRSVADEAKSLLVEHLNDVPASKAEREADLDRRVALVLEKIKSGEGVSDLGIALGQPALVGHPVRSPEEQKRVFEAIMALRVPPSSEPFDQKAFTDELWSFVE</sequence>
<feature type="domain" description="Antitoxin FitA-like ribbon-helix-helix" evidence="1">
    <location>
        <begin position="2"/>
        <end position="38"/>
    </location>
</feature>
<dbReference type="EMBL" id="JAAAMG010000005">
    <property type="protein sequence ID" value="NDW04469.1"/>
    <property type="molecule type" value="Genomic_DNA"/>
</dbReference>
<dbReference type="InterPro" id="IPR053853">
    <property type="entry name" value="FitA-like_RHH"/>
</dbReference>
<reference evidence="2 3" key="1">
    <citation type="submission" date="2020-01" db="EMBL/GenBank/DDBJ databases">
        <title>Jiella pacifica sp. nov.</title>
        <authorList>
            <person name="Xue Z."/>
            <person name="Zhu S."/>
            <person name="Chen J."/>
            <person name="Yang J."/>
        </authorList>
    </citation>
    <scope>NUCLEOTIDE SEQUENCE [LARGE SCALE GENOMIC DNA]</scope>
    <source>
        <strain evidence="2 3">40Bstr34</strain>
    </source>
</reference>
<dbReference type="Proteomes" id="UP000469011">
    <property type="component" value="Unassembled WGS sequence"/>
</dbReference>
<comment type="caution">
    <text evidence="2">The sequence shown here is derived from an EMBL/GenBank/DDBJ whole genome shotgun (WGS) entry which is preliminary data.</text>
</comment>
<dbReference type="RefSeq" id="WP_163462695.1">
    <property type="nucleotide sequence ID" value="NZ_JAAAMG010000005.1"/>
</dbReference>